<dbReference type="PANTHER" id="PTHR34301">
    <property type="entry name" value="DNA-BINDING PROTEIN-RELATED"/>
    <property type="match status" value="1"/>
</dbReference>
<evidence type="ECO:0008006" key="2">
    <source>
        <dbReference type="Google" id="ProtNLM"/>
    </source>
</evidence>
<dbReference type="EMBL" id="AP031322">
    <property type="protein sequence ID" value="BFH72212.1"/>
    <property type="molecule type" value="Genomic_DNA"/>
</dbReference>
<evidence type="ECO:0000313" key="1">
    <source>
        <dbReference type="EMBL" id="BFH72212.1"/>
    </source>
</evidence>
<reference evidence="1" key="1">
    <citation type="submission" date="2024-03" db="EMBL/GenBank/DDBJ databases">
        <title>Complete genome sequence of Sulfurisphaera javensis strain KD-1.</title>
        <authorList>
            <person name="Sakai H."/>
            <person name="Nur N."/>
            <person name="Suwanto A."/>
            <person name="Kurosawa N."/>
        </authorList>
    </citation>
    <scope>NUCLEOTIDE SEQUENCE</scope>
    <source>
        <strain evidence="1">KD-1</strain>
    </source>
</reference>
<dbReference type="SUPFAM" id="SSF52540">
    <property type="entry name" value="P-loop containing nucleoside triphosphate hydrolases"/>
    <property type="match status" value="1"/>
</dbReference>
<sequence>MPLTEIEMLIEGGKMKESIPQILDLPEKLAEDYNINFVIVIDEFQYLRLASQSFPGLFHVMRSKWQFHKRVSYVISGSSVGLLEKTFSE</sequence>
<protein>
    <recommendedName>
        <fullName evidence="2">ATPase</fullName>
    </recommendedName>
</protein>
<name>A0AAT9GMW3_9CREN</name>
<organism evidence="1">
    <name type="scientific">Sulfurisphaera javensis</name>
    <dbReference type="NCBI Taxonomy" id="2049879"/>
    <lineage>
        <taxon>Archaea</taxon>
        <taxon>Thermoproteota</taxon>
        <taxon>Thermoprotei</taxon>
        <taxon>Sulfolobales</taxon>
        <taxon>Sulfolobaceae</taxon>
        <taxon>Sulfurisphaera</taxon>
    </lineage>
</organism>
<proteinExistence type="predicted"/>
<dbReference type="KEGG" id="sjv:SJAV_01560"/>
<accession>A0AAT9GMW3</accession>
<dbReference type="InterPro" id="IPR027417">
    <property type="entry name" value="P-loop_NTPase"/>
</dbReference>
<dbReference type="Gene3D" id="3.40.50.300">
    <property type="entry name" value="P-loop containing nucleotide triphosphate hydrolases"/>
    <property type="match status" value="1"/>
</dbReference>
<gene>
    <name evidence="1" type="ORF">SJAV_01560</name>
</gene>
<dbReference type="AlphaFoldDB" id="A0AAT9GMW3"/>
<dbReference type="RefSeq" id="WP_369610455.1">
    <property type="nucleotide sequence ID" value="NZ_AP031322.1"/>
</dbReference>
<dbReference type="GeneID" id="92353090"/>
<dbReference type="PANTHER" id="PTHR34301:SF8">
    <property type="entry name" value="ATPASE DOMAIN-CONTAINING PROTEIN"/>
    <property type="match status" value="1"/>
</dbReference>